<dbReference type="Proteomes" id="UP000836387">
    <property type="component" value="Unassembled WGS sequence"/>
</dbReference>
<gene>
    <name evidence="1" type="ORF">CRV2_00012334</name>
</gene>
<sequence length="156" mass="17338">MTAENKVDAGAPYWRRRFWPLTVLKKPFLEPFLDLDDSFAHTAEAAPLEPEPDFTFGSASVLLLSSFFSDKHMFGVGQSNSRTGALRGRIESGRSISRGSINSDEPYITFRDLQLTHYVQVWSVLIGPATLHFAILMNGVETHSNIMNTTLCQSAA</sequence>
<reference evidence="1" key="2">
    <citation type="submission" date="2021-10" db="EMBL/GenBank/DDBJ databases">
        <authorList>
            <person name="Piombo E."/>
        </authorList>
    </citation>
    <scope>NUCLEOTIDE SEQUENCE</scope>
</reference>
<dbReference type="EMBL" id="CADEHS020000009">
    <property type="protein sequence ID" value="CAG9945596.1"/>
    <property type="molecule type" value="Genomic_DNA"/>
</dbReference>
<comment type="caution">
    <text evidence="1">The sequence shown here is derived from an EMBL/GenBank/DDBJ whole genome shotgun (WGS) entry which is preliminary data.</text>
</comment>
<name>A0ACA9TX84_BIOOC</name>
<organism evidence="1 2">
    <name type="scientific">Clonostachys rosea f. rosea IK726</name>
    <dbReference type="NCBI Taxonomy" id="1349383"/>
    <lineage>
        <taxon>Eukaryota</taxon>
        <taxon>Fungi</taxon>
        <taxon>Dikarya</taxon>
        <taxon>Ascomycota</taxon>
        <taxon>Pezizomycotina</taxon>
        <taxon>Sordariomycetes</taxon>
        <taxon>Hypocreomycetidae</taxon>
        <taxon>Hypocreales</taxon>
        <taxon>Bionectriaceae</taxon>
        <taxon>Clonostachys</taxon>
    </lineage>
</organism>
<keyword evidence="2" id="KW-1185">Reference proteome</keyword>
<proteinExistence type="predicted"/>
<reference evidence="1" key="1">
    <citation type="submission" date="2020-04" db="EMBL/GenBank/DDBJ databases">
        <authorList>
            <person name="Broberg M."/>
        </authorList>
    </citation>
    <scope>NUCLEOTIDE SEQUENCE</scope>
</reference>
<protein>
    <submittedName>
        <fullName evidence="1">Uncharacterized protein</fullName>
    </submittedName>
</protein>
<evidence type="ECO:0000313" key="1">
    <source>
        <dbReference type="EMBL" id="CAG9945596.1"/>
    </source>
</evidence>
<evidence type="ECO:0000313" key="2">
    <source>
        <dbReference type="Proteomes" id="UP000836387"/>
    </source>
</evidence>
<accession>A0ACA9TX84</accession>